<evidence type="ECO:0000256" key="8">
    <source>
        <dbReference type="SAM" id="SignalP"/>
    </source>
</evidence>
<keyword evidence="8" id="KW-0732">Signal</keyword>
<dbReference type="InterPro" id="IPR024072">
    <property type="entry name" value="DHFR-like_dom_sf"/>
</dbReference>
<evidence type="ECO:0000256" key="1">
    <source>
        <dbReference type="ARBA" id="ARBA00004903"/>
    </source>
</evidence>
<dbReference type="PROSITE" id="PS00075">
    <property type="entry name" value="DHFR_1"/>
    <property type="match status" value="1"/>
</dbReference>
<proteinExistence type="inferred from homology"/>
<dbReference type="GO" id="GO:0006730">
    <property type="term" value="P:one-carbon metabolic process"/>
    <property type="evidence" value="ECO:0007669"/>
    <property type="project" value="UniProtKB-KW"/>
</dbReference>
<keyword evidence="6" id="KW-0560">Oxidoreductase</keyword>
<dbReference type="AlphaFoldDB" id="A0A167FPM6"/>
<dbReference type="UniPathway" id="UPA00077">
    <property type="reaction ID" value="UER00158"/>
</dbReference>
<organism evidence="10 11">
    <name type="scientific">Sugiyamaella lignohabitans</name>
    <dbReference type="NCBI Taxonomy" id="796027"/>
    <lineage>
        <taxon>Eukaryota</taxon>
        <taxon>Fungi</taxon>
        <taxon>Dikarya</taxon>
        <taxon>Ascomycota</taxon>
        <taxon>Saccharomycotina</taxon>
        <taxon>Dipodascomycetes</taxon>
        <taxon>Dipodascales</taxon>
        <taxon>Trichomonascaceae</taxon>
        <taxon>Sugiyamaella</taxon>
    </lineage>
</organism>
<dbReference type="PRINTS" id="PR00070">
    <property type="entry name" value="DHFR"/>
</dbReference>
<feature type="chain" id="PRO_5007886419" description="Dihydrofolate reductase" evidence="8">
    <location>
        <begin position="20"/>
        <end position="200"/>
    </location>
</feature>
<dbReference type="PROSITE" id="PS51330">
    <property type="entry name" value="DHFR_2"/>
    <property type="match status" value="1"/>
</dbReference>
<dbReference type="PANTHER" id="PTHR48069:SF3">
    <property type="entry name" value="DIHYDROFOLATE REDUCTASE"/>
    <property type="match status" value="1"/>
</dbReference>
<dbReference type="GO" id="GO:0046654">
    <property type="term" value="P:tetrahydrofolate biosynthetic process"/>
    <property type="evidence" value="ECO:0007669"/>
    <property type="project" value="UniProtKB-UniPathway"/>
</dbReference>
<evidence type="ECO:0000259" key="9">
    <source>
        <dbReference type="PROSITE" id="PS51330"/>
    </source>
</evidence>
<dbReference type="EMBL" id="CP014503">
    <property type="protein sequence ID" value="ANB15544.1"/>
    <property type="molecule type" value="Genomic_DNA"/>
</dbReference>
<dbReference type="CDD" id="cd00209">
    <property type="entry name" value="DHFR"/>
    <property type="match status" value="1"/>
</dbReference>
<keyword evidence="4" id="KW-0554">One-carbon metabolism</keyword>
<evidence type="ECO:0000256" key="7">
    <source>
        <dbReference type="RuleBase" id="RU004474"/>
    </source>
</evidence>
<dbReference type="OrthoDB" id="414698at2759"/>
<feature type="domain" description="DHFR" evidence="9">
    <location>
        <begin position="6"/>
        <end position="199"/>
    </location>
</feature>
<accession>A0A167FPM6</accession>
<dbReference type="GO" id="GO:0046655">
    <property type="term" value="P:folic acid metabolic process"/>
    <property type="evidence" value="ECO:0007669"/>
    <property type="project" value="TreeGrafter"/>
</dbReference>
<dbReference type="GeneID" id="30035165"/>
<dbReference type="GO" id="GO:0046452">
    <property type="term" value="P:dihydrofolate metabolic process"/>
    <property type="evidence" value="ECO:0007669"/>
    <property type="project" value="EnsemblFungi"/>
</dbReference>
<feature type="signal peptide" evidence="8">
    <location>
        <begin position="1"/>
        <end position="19"/>
    </location>
</feature>
<evidence type="ECO:0000313" key="10">
    <source>
        <dbReference type="EMBL" id="ANB15544.1"/>
    </source>
</evidence>
<name>A0A167FPM6_9ASCO</name>
<evidence type="ECO:0000313" key="11">
    <source>
        <dbReference type="Proteomes" id="UP000189580"/>
    </source>
</evidence>
<dbReference type="GO" id="GO:0004146">
    <property type="term" value="F:dihydrofolate reductase activity"/>
    <property type="evidence" value="ECO:0007669"/>
    <property type="project" value="UniProtKB-EC"/>
</dbReference>
<dbReference type="Proteomes" id="UP000189580">
    <property type="component" value="Chromosome b"/>
</dbReference>
<dbReference type="KEGG" id="slb:AWJ20_3172"/>
<dbReference type="GO" id="GO:0005739">
    <property type="term" value="C:mitochondrion"/>
    <property type="evidence" value="ECO:0007669"/>
    <property type="project" value="TreeGrafter"/>
</dbReference>
<dbReference type="SUPFAM" id="SSF53597">
    <property type="entry name" value="Dihydrofolate reductase-like"/>
    <property type="match status" value="1"/>
</dbReference>
<comment type="pathway">
    <text evidence="1">Cofactor biosynthesis; tetrahydrofolate biosynthesis; 5,6,7,8-tetrahydrofolate from 7,8-dihydrofolate: step 1/1.</text>
</comment>
<dbReference type="GO" id="GO:0003729">
    <property type="term" value="F:mRNA binding"/>
    <property type="evidence" value="ECO:0007669"/>
    <property type="project" value="EnsemblFungi"/>
</dbReference>
<dbReference type="GO" id="GO:0050661">
    <property type="term" value="F:NADP binding"/>
    <property type="evidence" value="ECO:0007669"/>
    <property type="project" value="InterPro"/>
</dbReference>
<dbReference type="InterPro" id="IPR017925">
    <property type="entry name" value="DHFR_CS"/>
</dbReference>
<dbReference type="EC" id="1.5.1.3" evidence="2"/>
<dbReference type="InterPro" id="IPR001796">
    <property type="entry name" value="DHFR_dom"/>
</dbReference>
<dbReference type="InterPro" id="IPR012259">
    <property type="entry name" value="DHFR"/>
</dbReference>
<evidence type="ECO:0000256" key="5">
    <source>
        <dbReference type="ARBA" id="ARBA00022857"/>
    </source>
</evidence>
<sequence length="200" mass="22328">MSSGRPVTLILAAAVPSLAIGRGGTLPWRLAKEMKYFRQVTTNGIVIMGRKTWESIPAKFRPLADRTNVVITRSPENLQLPDSVLVASSLEDAQSKVAHLDGRLFVIGGAQLYKSALQLPSTKHVLLTEISHEFPDCDAFFDYFPWYSAETATPEGAEWTRRSFDQLKEFLGDQIQDFTGDDGSVEEKGIPYTFTLWSRD</sequence>
<dbReference type="Gene3D" id="3.40.430.10">
    <property type="entry name" value="Dihydrofolate Reductase, subunit A"/>
    <property type="match status" value="1"/>
</dbReference>
<evidence type="ECO:0000256" key="4">
    <source>
        <dbReference type="ARBA" id="ARBA00022563"/>
    </source>
</evidence>
<evidence type="ECO:0000256" key="3">
    <source>
        <dbReference type="ARBA" id="ARBA00018886"/>
    </source>
</evidence>
<dbReference type="RefSeq" id="XP_018738021.1">
    <property type="nucleotide sequence ID" value="XM_018880176.1"/>
</dbReference>
<evidence type="ECO:0000256" key="6">
    <source>
        <dbReference type="ARBA" id="ARBA00023002"/>
    </source>
</evidence>
<comment type="similarity">
    <text evidence="7">Belongs to the dihydrofolate reductase family.</text>
</comment>
<keyword evidence="5" id="KW-0521">NADP</keyword>
<keyword evidence="11" id="KW-1185">Reference proteome</keyword>
<protein>
    <recommendedName>
        <fullName evidence="3">Dihydrofolate reductase</fullName>
        <ecNumber evidence="2">1.5.1.3</ecNumber>
    </recommendedName>
</protein>
<dbReference type="Pfam" id="PF00186">
    <property type="entry name" value="DHFR_1"/>
    <property type="match status" value="1"/>
</dbReference>
<dbReference type="PANTHER" id="PTHR48069">
    <property type="entry name" value="DIHYDROFOLATE REDUCTASE"/>
    <property type="match status" value="1"/>
</dbReference>
<reference evidence="10 11" key="1">
    <citation type="submission" date="2016-02" db="EMBL/GenBank/DDBJ databases">
        <title>Complete genome sequence and transcriptome regulation of the pentose utilising yeast Sugiyamaella lignohabitans.</title>
        <authorList>
            <person name="Bellasio M."/>
            <person name="Peymann A."/>
            <person name="Valli M."/>
            <person name="Sipitzky M."/>
            <person name="Graf A."/>
            <person name="Sauer M."/>
            <person name="Marx H."/>
            <person name="Mattanovich D."/>
        </authorList>
    </citation>
    <scope>NUCLEOTIDE SEQUENCE [LARGE SCALE GENOMIC DNA]</scope>
    <source>
        <strain evidence="10 11">CBS 10342</strain>
    </source>
</reference>
<evidence type="ECO:0000256" key="2">
    <source>
        <dbReference type="ARBA" id="ARBA00012856"/>
    </source>
</evidence>
<gene>
    <name evidence="10" type="primary">DFR1</name>
    <name evidence="10" type="ORF">AWJ20_3172</name>
</gene>